<dbReference type="Proteomes" id="UP000262832">
    <property type="component" value="Plasmid pVa1"/>
</dbReference>
<geneLocation type="plasmid" evidence="2">
    <name>pva1</name>
</geneLocation>
<protein>
    <submittedName>
        <fullName evidence="1">Uncharacterized protein</fullName>
    </submittedName>
</protein>
<sequence>MSKLLTKLRKAIIDGLDFRARMWVVHVYRGQSRGESFVVNEDSFSAPLQWMKRKGYNDSMLKQVETMKCSQILEFDLGNIQHQLMRVK</sequence>
<dbReference type="GeneID" id="39681099"/>
<evidence type="ECO:0000313" key="2">
    <source>
        <dbReference type="Proteomes" id="UP000262832"/>
    </source>
</evidence>
<keyword evidence="2" id="KW-1185">Reference proteome</keyword>
<reference evidence="1 2" key="1">
    <citation type="submission" date="2018-08" db="EMBL/GenBank/DDBJ databases">
        <title>Genomic taxonomy of the Vibrionaceae family.</title>
        <authorList>
            <person name="Gomez-Gil B."/>
            <person name="Tanaka M."/>
            <person name="Sawabe T."/>
            <person name="Enciso-Ibarra K."/>
        </authorList>
    </citation>
    <scope>NUCLEOTIDE SEQUENCE [LARGE SCALE GENOMIC DNA]</scope>
    <source>
        <strain evidence="1 2">CAIM 1831</strain>
        <plasmid evidence="2">pva1</plasmid>
    </source>
</reference>
<name>A0ABM6Z0P0_9VIBR</name>
<dbReference type="RefSeq" id="WP_128813559.1">
    <property type="nucleotide sequence ID" value="NZ_CP032095.1"/>
</dbReference>
<keyword evidence="1" id="KW-0614">Plasmid</keyword>
<gene>
    <name evidence="1" type="ORF">D1115_22600</name>
</gene>
<organism evidence="1 2">
    <name type="scientific">Vibrio alfacsensis</name>
    <dbReference type="NCBI Taxonomy" id="1074311"/>
    <lineage>
        <taxon>Bacteria</taxon>
        <taxon>Pseudomonadati</taxon>
        <taxon>Pseudomonadota</taxon>
        <taxon>Gammaproteobacteria</taxon>
        <taxon>Vibrionales</taxon>
        <taxon>Vibrionaceae</taxon>
        <taxon>Vibrio</taxon>
    </lineage>
</organism>
<evidence type="ECO:0000313" key="1">
    <source>
        <dbReference type="EMBL" id="AXY03677.1"/>
    </source>
</evidence>
<proteinExistence type="predicted"/>
<accession>A0ABM6Z0P0</accession>
<dbReference type="EMBL" id="CP032095">
    <property type="protein sequence ID" value="AXY03677.1"/>
    <property type="molecule type" value="Genomic_DNA"/>
</dbReference>